<keyword evidence="2" id="KW-1185">Reference proteome</keyword>
<reference evidence="3" key="1">
    <citation type="submission" date="2025-08" db="UniProtKB">
        <authorList>
            <consortium name="RefSeq"/>
        </authorList>
    </citation>
    <scope>IDENTIFICATION</scope>
    <source>
        <tissue evidence="3">Skeletal muscle</tissue>
    </source>
</reference>
<feature type="compositionally biased region" description="Polar residues" evidence="1">
    <location>
        <begin position="590"/>
        <end position="599"/>
    </location>
</feature>
<dbReference type="OrthoDB" id="9909281at2759"/>
<dbReference type="KEGG" id="tsr:106538586"/>
<dbReference type="Pfam" id="PF15395">
    <property type="entry name" value="DUF4617"/>
    <property type="match status" value="1"/>
</dbReference>
<feature type="compositionally biased region" description="Low complexity" evidence="1">
    <location>
        <begin position="447"/>
        <end position="465"/>
    </location>
</feature>
<dbReference type="GeneID" id="106538586"/>
<sequence>MDWNVGTINKMQTHESYLMPLDAASLTSQTNVLMQNFCNSGNSQATNIPSNMKYMLTNKRQFRNNGASKTSKPIFPKVAVSKTSFGLNNNFYNLSPSLSTMTVQMAADVQNPNLSRNMHVSSSVPLQGSTVNSVQNRQQKTNAYMAVGSFSNQTLQNCSNSMGTLVYQQNPLNTSSPKRALTQMPYYYMNGPATSQADARVSLNSASNYYLPPQQNVQYPNYSSAKKCPNSAIPVTMQSQPYASDQINPPYTIYSHYDYRNAIQTTNSSLSDLMVPIQVNHGQFVVQQPTAILSNEKVESYHNSLIDQNSNLYSVQPDQKSQPLSSCTETNVAAPPAYNVSGPKTTMQVSNESVKSYVEVEGNFSNSVPTTTTVKVAEPLQQTNQTLQLEKNISNENLSKDKYKITRESLSLDVQALYEMRNALLKLKDNFSLKQKIYLSSLQNGQTSNTSINNKNPNNSFPHNTNPSVECTVQQVRSDKVTPNQFSSNSHNSSVVPQKTKYHLLPILWHMLKGTDDENMLLADGGDKYQNKHFIVQDNSSTDSNDAFGNPVNTNGTTKLSYKISPAGSTQGTSIIKSTHNQLEKISAVPNSDLLNSSEQNKDSESGGVQYLNGSIQSLVQNSDVSQEPSSMKKLIKEEHGNSIPACHIQYSENTCLQKPTNSEKIADTSSSVSKGVEAITGTHGVERTCSLEELKTSLALWRKCLPKSLNELINRNTESSSDGIDGKGTEKILENLPNILTQNYDTKTVERTQIHGSSSFEKNLDGIHSNLPKGSEPQVAVVTPRILSKNNDVQKNNEIIYPATDIEEGTVHTSEKVISTKSDSNEEKTIYSPTDSYRYCDLNVHQGIDKSTGKNKIVKAEVGTNHSFELNQEKTNSLPLELKQYVLNSGDQHQCELITNHLTASSQKCVTSKKHGPNLDESNTTTEVGLKDSILQISGVCTLVQGDAFYNSQIADIFSTSLLKPGRKLETSGEQMSSLPHNENEYGLLKNDPEVGMSFSEEGRVLLPSGSLSKASAGKPEDVQTLGSPQCDKTPVETNATNSEKQRNNDFLEVPSLSGNKIEQDFSYSCNTDLSNDKVFENQESLCETNNMSSIRKAGDSEHTLDEGKEAHLGSTTESSVMFLNNQLTELSKEFPYGIGYLNMVKEIENKDSITIPTERKDKENTMSHEKSLDPSDAVQQIKIVILNSQQMSEVFPECSQQSSNKLDNHGDDQMRMDSKHKDIGHQRKSNQDLNVDSKIIKSERVGKTERTYCCLPGWLASKYNVEPCSCMLAKEPNLKGKTDLYSQSKERSKSGESDCSLKNEVQNSILDAGNNIFLLGDQSNKTLNKSFGCKEMESQVKEDKLPKSEQATTPCSLLKKSNSQESKKRGIKHSHSADSQSLQRERVGTNKIHHKKNGRRNISKSEAQYHLNTDFKKIIIKKLAKKKLEKKSFNKTLKSKTDIDRHRGIEIKHSINFEKYKIKRDTSETHMIKGPISSRNLKRQMMKGKTVNVLETQPSNVMPSSTLYSVSFASEKHENSEHNSTLGSKEHLNKIKFKDLEKQYGYKQVKYNEPICLKQPVEKNLSQLVKRINLERYAYRKVKKDACQSSQIHDNRIPAPQNEGYNPSNVFEVHSPVKEGTLDSSNPDKWSVKSISDKKCFKRKNKHTVFLQKEQKKNYLNRVAFKRTAQKTIRLTSLDSVHSKALWHVKSSNEIEDSEPHQKGMSEAERPQMIEFKMCPEILFRKSTSEQQTLEATKLPEKNKIPVTAVKSKREDWLNYRPMKRRKTEENEIQVNDDIPLDAAIKILEGNQVFHGSMKDSKATFETYRKMHLEKRSQSLDSSPIS</sequence>
<dbReference type="GO" id="GO:1990226">
    <property type="term" value="F:histone methyltransferase binding"/>
    <property type="evidence" value="ECO:0007669"/>
    <property type="project" value="TreeGrafter"/>
</dbReference>
<evidence type="ECO:0000313" key="3">
    <source>
        <dbReference type="RefSeq" id="XP_013908584.1"/>
    </source>
</evidence>
<name>A0A6I9X024_9SAUR</name>
<proteinExistence type="predicted"/>
<dbReference type="RefSeq" id="XP_013908584.1">
    <property type="nucleotide sequence ID" value="XM_014053109.1"/>
</dbReference>
<feature type="compositionally biased region" description="Polar residues" evidence="1">
    <location>
        <begin position="1351"/>
        <end position="1366"/>
    </location>
</feature>
<feature type="region of interest" description="Disordered" evidence="1">
    <location>
        <begin position="590"/>
        <end position="610"/>
    </location>
</feature>
<dbReference type="CTD" id="55196"/>
<dbReference type="PANTHER" id="PTHR21604:SF0">
    <property type="entry name" value="RETROELEMENT SILENCING FACTOR 1"/>
    <property type="match status" value="1"/>
</dbReference>
<dbReference type="InterPro" id="IPR027866">
    <property type="entry name" value="RESF1"/>
</dbReference>
<dbReference type="GO" id="GO:0005634">
    <property type="term" value="C:nucleus"/>
    <property type="evidence" value="ECO:0007669"/>
    <property type="project" value="TreeGrafter"/>
</dbReference>
<feature type="region of interest" description="Disordered" evidence="1">
    <location>
        <begin position="1011"/>
        <end position="1050"/>
    </location>
</feature>
<feature type="region of interest" description="Disordered" evidence="1">
    <location>
        <begin position="1340"/>
        <end position="1401"/>
    </location>
</feature>
<accession>A0A6I9X024</accession>
<evidence type="ECO:0000256" key="1">
    <source>
        <dbReference type="SAM" id="MobiDB-lite"/>
    </source>
</evidence>
<evidence type="ECO:0000313" key="2">
    <source>
        <dbReference type="Proteomes" id="UP000504617"/>
    </source>
</evidence>
<feature type="compositionally biased region" description="Basic and acidic residues" evidence="1">
    <location>
        <begin position="1340"/>
        <end position="1349"/>
    </location>
</feature>
<gene>
    <name evidence="3" type="primary">KIAA1551</name>
</gene>
<protein>
    <submittedName>
        <fullName evidence="3">Uncharacterized protein KIAA1551 homolog</fullName>
    </submittedName>
</protein>
<dbReference type="PANTHER" id="PTHR21604">
    <property type="entry name" value="RETROELEMENT SILENCING FACTOR 1"/>
    <property type="match status" value="1"/>
</dbReference>
<feature type="region of interest" description="Disordered" evidence="1">
    <location>
        <begin position="445"/>
        <end position="465"/>
    </location>
</feature>
<dbReference type="Proteomes" id="UP000504617">
    <property type="component" value="Unplaced"/>
</dbReference>
<organism evidence="2 3">
    <name type="scientific">Thamnophis sirtalis</name>
    <dbReference type="NCBI Taxonomy" id="35019"/>
    <lineage>
        <taxon>Eukaryota</taxon>
        <taxon>Metazoa</taxon>
        <taxon>Chordata</taxon>
        <taxon>Craniata</taxon>
        <taxon>Vertebrata</taxon>
        <taxon>Euteleostomi</taxon>
        <taxon>Lepidosauria</taxon>
        <taxon>Squamata</taxon>
        <taxon>Bifurcata</taxon>
        <taxon>Unidentata</taxon>
        <taxon>Episquamata</taxon>
        <taxon>Toxicofera</taxon>
        <taxon>Serpentes</taxon>
        <taxon>Colubroidea</taxon>
        <taxon>Colubridae</taxon>
        <taxon>Natricinae</taxon>
        <taxon>Thamnophis</taxon>
    </lineage>
</organism>